<sequence>MENTLPREPKRKKNPNRISLVDRNVVKVSQFCVHAKRDEHVCHISDIIQLRDSRLLLVDKMNKKIKIFGQDYRCQDGIVFSDGMHALSLPHQR</sequence>
<name>A0AAE0T1I6_9BIVA</name>
<reference evidence="1" key="1">
    <citation type="journal article" date="2021" name="Genome Biol. Evol.">
        <title>A High-Quality Reference Genome for a Parasitic Bivalve with Doubly Uniparental Inheritance (Bivalvia: Unionida).</title>
        <authorList>
            <person name="Smith C.H."/>
        </authorList>
    </citation>
    <scope>NUCLEOTIDE SEQUENCE</scope>
    <source>
        <strain evidence="1">CHS0354</strain>
    </source>
</reference>
<evidence type="ECO:0000313" key="1">
    <source>
        <dbReference type="EMBL" id="KAK3602092.1"/>
    </source>
</evidence>
<gene>
    <name evidence="1" type="ORF">CHS0354_029515</name>
</gene>
<organism evidence="1 2">
    <name type="scientific">Potamilus streckersoni</name>
    <dbReference type="NCBI Taxonomy" id="2493646"/>
    <lineage>
        <taxon>Eukaryota</taxon>
        <taxon>Metazoa</taxon>
        <taxon>Spiralia</taxon>
        <taxon>Lophotrochozoa</taxon>
        <taxon>Mollusca</taxon>
        <taxon>Bivalvia</taxon>
        <taxon>Autobranchia</taxon>
        <taxon>Heteroconchia</taxon>
        <taxon>Palaeoheterodonta</taxon>
        <taxon>Unionida</taxon>
        <taxon>Unionoidea</taxon>
        <taxon>Unionidae</taxon>
        <taxon>Ambleminae</taxon>
        <taxon>Lampsilini</taxon>
        <taxon>Potamilus</taxon>
    </lineage>
</organism>
<comment type="caution">
    <text evidence="1">The sequence shown here is derived from an EMBL/GenBank/DDBJ whole genome shotgun (WGS) entry which is preliminary data.</text>
</comment>
<dbReference type="Proteomes" id="UP001195483">
    <property type="component" value="Unassembled WGS sequence"/>
</dbReference>
<dbReference type="AlphaFoldDB" id="A0AAE0T1I6"/>
<proteinExistence type="predicted"/>
<reference evidence="1" key="3">
    <citation type="submission" date="2023-05" db="EMBL/GenBank/DDBJ databases">
        <authorList>
            <person name="Smith C.H."/>
        </authorList>
    </citation>
    <scope>NUCLEOTIDE SEQUENCE</scope>
    <source>
        <strain evidence="1">CHS0354</strain>
        <tissue evidence="1">Mantle</tissue>
    </source>
</reference>
<protein>
    <submittedName>
        <fullName evidence="1">Uncharacterized protein</fullName>
    </submittedName>
</protein>
<evidence type="ECO:0000313" key="2">
    <source>
        <dbReference type="Proteomes" id="UP001195483"/>
    </source>
</evidence>
<accession>A0AAE0T1I6</accession>
<keyword evidence="2" id="KW-1185">Reference proteome</keyword>
<reference evidence="1" key="2">
    <citation type="journal article" date="2021" name="Genome Biol. Evol.">
        <title>Developing a high-quality reference genome for a parasitic bivalve with doubly uniparental inheritance (Bivalvia: Unionida).</title>
        <authorList>
            <person name="Smith C.H."/>
        </authorList>
    </citation>
    <scope>NUCLEOTIDE SEQUENCE</scope>
    <source>
        <strain evidence="1">CHS0354</strain>
        <tissue evidence="1">Mantle</tissue>
    </source>
</reference>
<dbReference type="EMBL" id="JAEAOA010001765">
    <property type="protein sequence ID" value="KAK3602092.1"/>
    <property type="molecule type" value="Genomic_DNA"/>
</dbReference>
<feature type="non-terminal residue" evidence="1">
    <location>
        <position position="93"/>
    </location>
</feature>